<name>A0A644VRJ0_9ZZZZ</name>
<dbReference type="GO" id="GO:0016787">
    <property type="term" value="F:hydrolase activity"/>
    <property type="evidence" value="ECO:0007669"/>
    <property type="project" value="TreeGrafter"/>
</dbReference>
<evidence type="ECO:0000256" key="6">
    <source>
        <dbReference type="SAM" id="Phobius"/>
    </source>
</evidence>
<evidence type="ECO:0000313" key="7">
    <source>
        <dbReference type="EMBL" id="MPL94024.1"/>
    </source>
</evidence>
<comment type="subcellular location">
    <subcellularLocation>
        <location evidence="1">Membrane</location>
        <topology evidence="1">Multi-pass membrane protein</topology>
    </subcellularLocation>
</comment>
<feature type="transmembrane region" description="Helical" evidence="6">
    <location>
        <begin position="147"/>
        <end position="171"/>
    </location>
</feature>
<evidence type="ECO:0000256" key="4">
    <source>
        <dbReference type="ARBA" id="ARBA00022989"/>
    </source>
</evidence>
<keyword evidence="3 6" id="KW-0812">Transmembrane</keyword>
<evidence type="ECO:0000256" key="2">
    <source>
        <dbReference type="ARBA" id="ARBA00007375"/>
    </source>
</evidence>
<evidence type="ECO:0000256" key="1">
    <source>
        <dbReference type="ARBA" id="ARBA00004141"/>
    </source>
</evidence>
<keyword evidence="4 6" id="KW-1133">Transmembrane helix</keyword>
<comment type="caution">
    <text evidence="7">The sequence shown here is derived from an EMBL/GenBank/DDBJ whole genome shotgun (WGS) entry which is preliminary data.</text>
</comment>
<feature type="transmembrane region" description="Helical" evidence="6">
    <location>
        <begin position="61"/>
        <end position="82"/>
    </location>
</feature>
<feature type="transmembrane region" description="Helical" evidence="6">
    <location>
        <begin position="88"/>
        <end position="108"/>
    </location>
</feature>
<gene>
    <name evidence="7" type="ORF">SDC9_40172</name>
</gene>
<comment type="similarity">
    <text evidence="2">Belongs to the TMEM86 family.</text>
</comment>
<evidence type="ECO:0000256" key="3">
    <source>
        <dbReference type="ARBA" id="ARBA00022692"/>
    </source>
</evidence>
<sequence>MAAAVATKALASLLFILLGVLCARLASDRAYAVVILIGLAFGAVGDVCLNLRHLVGSRGKAVFMAGIAAFLIGHLFYLFALISRAPKMLLWAIPACAIVSALMLGFILKKIEVQGAIRIFGIVYLVVVFQMMCCALGLLPLNPNNPAYILFAAGATLFAASDVLLVLNQFGKRQYPAFRPMNLSLYYLGQLCIALTIAFMPAL</sequence>
<feature type="transmembrane region" description="Helical" evidence="6">
    <location>
        <begin position="120"/>
        <end position="141"/>
    </location>
</feature>
<dbReference type="EMBL" id="VSSQ01000412">
    <property type="protein sequence ID" value="MPL94024.1"/>
    <property type="molecule type" value="Genomic_DNA"/>
</dbReference>
<dbReference type="Pfam" id="PF07947">
    <property type="entry name" value="YhhN"/>
    <property type="match status" value="1"/>
</dbReference>
<proteinExistence type="inferred from homology"/>
<evidence type="ECO:0000256" key="5">
    <source>
        <dbReference type="ARBA" id="ARBA00023136"/>
    </source>
</evidence>
<accession>A0A644VRJ0</accession>
<evidence type="ECO:0008006" key="8">
    <source>
        <dbReference type="Google" id="ProtNLM"/>
    </source>
</evidence>
<dbReference type="PANTHER" id="PTHR31885:SF6">
    <property type="entry name" value="GH04784P"/>
    <property type="match status" value="1"/>
</dbReference>
<protein>
    <recommendedName>
        <fullName evidence="8">YhhN-like protein</fullName>
    </recommendedName>
</protein>
<dbReference type="GO" id="GO:0016020">
    <property type="term" value="C:membrane"/>
    <property type="evidence" value="ECO:0007669"/>
    <property type="project" value="UniProtKB-SubCell"/>
</dbReference>
<organism evidence="7">
    <name type="scientific">bioreactor metagenome</name>
    <dbReference type="NCBI Taxonomy" id="1076179"/>
    <lineage>
        <taxon>unclassified sequences</taxon>
        <taxon>metagenomes</taxon>
        <taxon>ecological metagenomes</taxon>
    </lineage>
</organism>
<keyword evidence="5 6" id="KW-0472">Membrane</keyword>
<dbReference type="PANTHER" id="PTHR31885">
    <property type="entry name" value="GH04784P"/>
    <property type="match status" value="1"/>
</dbReference>
<feature type="transmembrane region" description="Helical" evidence="6">
    <location>
        <begin position="183"/>
        <end position="202"/>
    </location>
</feature>
<reference evidence="7" key="1">
    <citation type="submission" date="2019-08" db="EMBL/GenBank/DDBJ databases">
        <authorList>
            <person name="Kucharzyk K."/>
            <person name="Murdoch R.W."/>
            <person name="Higgins S."/>
            <person name="Loffler F."/>
        </authorList>
    </citation>
    <scope>NUCLEOTIDE SEQUENCE</scope>
</reference>
<feature type="transmembrane region" description="Helical" evidence="6">
    <location>
        <begin position="32"/>
        <end position="49"/>
    </location>
</feature>
<dbReference type="InterPro" id="IPR012506">
    <property type="entry name" value="TMEM86B-like"/>
</dbReference>
<dbReference type="AlphaFoldDB" id="A0A644VRJ0"/>